<evidence type="ECO:0000256" key="1">
    <source>
        <dbReference type="SAM" id="MobiDB-lite"/>
    </source>
</evidence>
<name>A0A2G5BIQ2_COERN</name>
<feature type="region of interest" description="Disordered" evidence="1">
    <location>
        <begin position="252"/>
        <end position="277"/>
    </location>
</feature>
<feature type="region of interest" description="Disordered" evidence="1">
    <location>
        <begin position="360"/>
        <end position="396"/>
    </location>
</feature>
<dbReference type="PANTHER" id="PTHR43016">
    <property type="entry name" value="PRESEQUENCE PROTEASE"/>
    <property type="match status" value="1"/>
</dbReference>
<feature type="compositionally biased region" description="Low complexity" evidence="1">
    <location>
        <begin position="263"/>
        <end position="272"/>
    </location>
</feature>
<protein>
    <submittedName>
        <fullName evidence="4">Uncharacterized protein</fullName>
    </submittedName>
</protein>
<gene>
    <name evidence="4" type="ORF">COEREDRAFT_79449</name>
</gene>
<evidence type="ECO:0000313" key="4">
    <source>
        <dbReference type="EMBL" id="PIA18914.1"/>
    </source>
</evidence>
<keyword evidence="5" id="KW-1185">Reference proteome</keyword>
<sequence length="1107" mass="124324">MDSTSGSDSALFVKENELVYQKGPSSKSGFRTQVFRHSSSSLRVVVCNTPQPLFSLGIYVPTAANNDKGLPHTLEHLVFCGSARYPQRGYLDALANCNFSQGTNAWTYEDCTCYTLTAASEEALGNVLPVYLDHLLSPLLREDQFITEVYHYDENGKENGVVFSEIVSLENEEMELSEFHLVRMLFSQQSIYGCSYGGLTPEIAKLSNQEIIEYHRQFYDANNLTVVLTGPFSDDFVNEVLQKIPADVIRSNGRDSRLQTDCSPPSSSQPQSKHVPFPAADADMGSVKFGWRGPPSEDIETLTALNILLAYLSEDMSSPLSQRFVERTSPLASYVSYDAKPSIPSTLFLSFGGVPFLDGEEDYGSIESGDDESGSDYETGSENEDAGAEDDDDPDIPHLFEEDYFKGLLMKELQRIHDTRFDGDEHTLEKAAQQFSQKLALRIEDQPDETIQEFLCWDIVASHFSPGHSGEFTIGSRANIFDIVSELACKPIGFWVELLKNWLLDGTAYHVVMVPDPKLALKLESERREVEKANAAKIEDKEAHKKLIAQAVEANKVDLSEELKRTIPMADPSKTSQLPHTMELVTPPTQLGAVELVQVIQSETDFPDIRLHLPMGALTEELRPYVLLFHGLMLSTDFVLPAGMIYDTDTNPLTAERRIDYAMLDRRLADLTCSREDSVGISMENFAYSWVDELYAMTMRLPEVNFDTTVRWLLQAFVFAEFTAERIISVAQHLLSDLYKTKRDGEVVLSAVVTRLSSKEQQPGNPRWIETHIGLVEQERVLKQIISESKKGCHAAVANKLDEIKHTLIQGIGGFLSLGIPAGKDCQNYVDCFAREWRACVTGYLDKQGDRILPQSSLSTNGPFPMPHESRLPNLDAPLQIHIPMKALQASYVSICLECDLCMAPSSLENFEKELSTLPALDYYALRMLVELLHRTDGPLFNAIRGKGYAYGAHFTINMWTRQLAFVCSRASDASRAILEMRSLVEDLHENWANYVSDFEIGMTRSTIVYQSTAAQATSENIMSTSINSGIYGFGSVRRHNLWRNVHLSAVTQEHLRKVYKTYLRRFLNPNHPVISVMLTPIDTVLLPELGIFERKELEDIQKLKLY</sequence>
<dbReference type="InterPro" id="IPR011249">
    <property type="entry name" value="Metalloenz_LuxS/M16"/>
</dbReference>
<feature type="domain" description="Peptidase M16 C-terminal" evidence="3">
    <location>
        <begin position="205"/>
        <end position="329"/>
    </location>
</feature>
<dbReference type="STRING" id="763665.A0A2G5BIQ2"/>
<dbReference type="SUPFAM" id="SSF63411">
    <property type="entry name" value="LuxS/MPP-like metallohydrolase"/>
    <property type="match status" value="3"/>
</dbReference>
<dbReference type="EMBL" id="KZ303488">
    <property type="protein sequence ID" value="PIA18914.1"/>
    <property type="molecule type" value="Genomic_DNA"/>
</dbReference>
<dbReference type="FunFam" id="3.30.830.10:FF:000015">
    <property type="entry name" value="Putative zinc metalloprotease"/>
    <property type="match status" value="1"/>
</dbReference>
<dbReference type="AlphaFoldDB" id="A0A2G5BIQ2"/>
<proteinExistence type="predicted"/>
<dbReference type="OrthoDB" id="4953at2759"/>
<dbReference type="Pfam" id="PF00675">
    <property type="entry name" value="Peptidase_M16"/>
    <property type="match status" value="1"/>
</dbReference>
<dbReference type="Gene3D" id="3.30.830.10">
    <property type="entry name" value="Metalloenzyme, LuxS/M16 peptidase-like"/>
    <property type="match status" value="3"/>
</dbReference>
<feature type="compositionally biased region" description="Acidic residues" evidence="1">
    <location>
        <begin position="360"/>
        <end position="394"/>
    </location>
</feature>
<reference evidence="4 5" key="1">
    <citation type="journal article" date="2015" name="Genome Biol. Evol.">
        <title>Phylogenomic analyses indicate that early fungi evolved digesting cell walls of algal ancestors of land plants.</title>
        <authorList>
            <person name="Chang Y."/>
            <person name="Wang S."/>
            <person name="Sekimoto S."/>
            <person name="Aerts A.L."/>
            <person name="Choi C."/>
            <person name="Clum A."/>
            <person name="LaButti K.M."/>
            <person name="Lindquist E.A."/>
            <person name="Yee Ngan C."/>
            <person name="Ohm R.A."/>
            <person name="Salamov A.A."/>
            <person name="Grigoriev I.V."/>
            <person name="Spatafora J.W."/>
            <person name="Berbee M.L."/>
        </authorList>
    </citation>
    <scope>NUCLEOTIDE SEQUENCE [LARGE SCALE GENOMIC DNA]</scope>
    <source>
        <strain evidence="4 5">NRRL 1564</strain>
    </source>
</reference>
<dbReference type="Pfam" id="PF05193">
    <property type="entry name" value="Peptidase_M16_C"/>
    <property type="match status" value="1"/>
</dbReference>
<dbReference type="PANTHER" id="PTHR43016:SF6">
    <property type="entry name" value="PEPTIDASE M16 N-TERMINAL DOMAIN-CONTAINING PROTEIN"/>
    <property type="match status" value="1"/>
</dbReference>
<accession>A0A2G5BIQ2</accession>
<dbReference type="InterPro" id="IPR007863">
    <property type="entry name" value="Peptidase_M16_C"/>
</dbReference>
<organism evidence="4 5">
    <name type="scientific">Coemansia reversa (strain ATCC 12441 / NRRL 1564)</name>
    <dbReference type="NCBI Taxonomy" id="763665"/>
    <lineage>
        <taxon>Eukaryota</taxon>
        <taxon>Fungi</taxon>
        <taxon>Fungi incertae sedis</taxon>
        <taxon>Zoopagomycota</taxon>
        <taxon>Kickxellomycotina</taxon>
        <taxon>Kickxellomycetes</taxon>
        <taxon>Kickxellales</taxon>
        <taxon>Kickxellaceae</taxon>
        <taxon>Coemansia</taxon>
    </lineage>
</organism>
<feature type="domain" description="Peptidase M16 N-terminal" evidence="2">
    <location>
        <begin position="56"/>
        <end position="155"/>
    </location>
</feature>
<evidence type="ECO:0000259" key="2">
    <source>
        <dbReference type="Pfam" id="PF00675"/>
    </source>
</evidence>
<evidence type="ECO:0000259" key="3">
    <source>
        <dbReference type="Pfam" id="PF05193"/>
    </source>
</evidence>
<evidence type="ECO:0000313" key="5">
    <source>
        <dbReference type="Proteomes" id="UP000242474"/>
    </source>
</evidence>
<dbReference type="Proteomes" id="UP000242474">
    <property type="component" value="Unassembled WGS sequence"/>
</dbReference>
<dbReference type="InterPro" id="IPR011765">
    <property type="entry name" value="Pept_M16_N"/>
</dbReference>
<dbReference type="GO" id="GO:0046872">
    <property type="term" value="F:metal ion binding"/>
    <property type="evidence" value="ECO:0007669"/>
    <property type="project" value="InterPro"/>
</dbReference>